<feature type="transmembrane region" description="Helical" evidence="2">
    <location>
        <begin position="66"/>
        <end position="86"/>
    </location>
</feature>
<evidence type="ECO:0000313" key="3">
    <source>
        <dbReference type="EMBL" id="CAG8961991.1"/>
    </source>
</evidence>
<reference evidence="3" key="1">
    <citation type="submission" date="2021-07" db="EMBL/GenBank/DDBJ databases">
        <authorList>
            <person name="Durling M."/>
        </authorList>
    </citation>
    <scope>NUCLEOTIDE SEQUENCE</scope>
</reference>
<accession>A0A9N9L819</accession>
<evidence type="ECO:0000256" key="2">
    <source>
        <dbReference type="SAM" id="Phobius"/>
    </source>
</evidence>
<keyword evidence="4" id="KW-1185">Reference proteome</keyword>
<sequence>MSSSTALLPKDRKNNDHPIFLRVCHSPWISIDQKSLLALRFVTAVYLSFSFVMVQDFEHNQQKRGWLSVFDFGNIAYFLQVLYHWMAFSWTFMHLHYPHHGSQERSASTLMQKFFSPPRQRNNSTCGNNRVWFSVFYYAVHSFPHVVTLIQWSVLYPRNHTQVPAGEVFGHGWLVKFFVFNKFAVNSAIALIEVFFFSSIKRADSVWAHIFGITFLSSAYVGWSYTGYAATGKFAYYFFDHNKVGWDDASAAVMAFIASANSGEPIEISRHSSSSTASRLSVRSSPRSLSKRATDTLLSLNKG</sequence>
<feature type="transmembrane region" description="Helical" evidence="2">
    <location>
        <begin position="206"/>
        <end position="223"/>
    </location>
</feature>
<feature type="compositionally biased region" description="Low complexity" evidence="1">
    <location>
        <begin position="271"/>
        <end position="288"/>
    </location>
</feature>
<keyword evidence="2" id="KW-0472">Membrane</keyword>
<dbReference type="EMBL" id="CAJVRL010000123">
    <property type="protein sequence ID" value="CAG8961991.1"/>
    <property type="molecule type" value="Genomic_DNA"/>
</dbReference>
<evidence type="ECO:0000313" key="4">
    <source>
        <dbReference type="Proteomes" id="UP000696280"/>
    </source>
</evidence>
<feature type="region of interest" description="Disordered" evidence="1">
    <location>
        <begin position="269"/>
        <end position="303"/>
    </location>
</feature>
<organism evidence="3 4">
    <name type="scientific">Hymenoscyphus fraxineus</name>
    <dbReference type="NCBI Taxonomy" id="746836"/>
    <lineage>
        <taxon>Eukaryota</taxon>
        <taxon>Fungi</taxon>
        <taxon>Dikarya</taxon>
        <taxon>Ascomycota</taxon>
        <taxon>Pezizomycotina</taxon>
        <taxon>Leotiomycetes</taxon>
        <taxon>Helotiales</taxon>
        <taxon>Helotiaceae</taxon>
        <taxon>Hymenoscyphus</taxon>
    </lineage>
</organism>
<proteinExistence type="predicted"/>
<dbReference type="Proteomes" id="UP000696280">
    <property type="component" value="Unassembled WGS sequence"/>
</dbReference>
<dbReference type="AlphaFoldDB" id="A0A9N9L819"/>
<keyword evidence="2" id="KW-0812">Transmembrane</keyword>
<evidence type="ECO:0000256" key="1">
    <source>
        <dbReference type="SAM" id="MobiDB-lite"/>
    </source>
</evidence>
<gene>
    <name evidence="3" type="ORF">HYFRA_00014097</name>
</gene>
<feature type="transmembrane region" description="Helical" evidence="2">
    <location>
        <begin position="37"/>
        <end position="54"/>
    </location>
</feature>
<protein>
    <submittedName>
        <fullName evidence="3">Uncharacterized protein</fullName>
    </submittedName>
</protein>
<feature type="transmembrane region" description="Helical" evidence="2">
    <location>
        <begin position="177"/>
        <end position="200"/>
    </location>
</feature>
<dbReference type="OrthoDB" id="5293596at2759"/>
<name>A0A9N9L819_9HELO</name>
<feature type="transmembrane region" description="Helical" evidence="2">
    <location>
        <begin position="135"/>
        <end position="156"/>
    </location>
</feature>
<keyword evidence="2" id="KW-1133">Transmembrane helix</keyword>
<comment type="caution">
    <text evidence="3">The sequence shown here is derived from an EMBL/GenBank/DDBJ whole genome shotgun (WGS) entry which is preliminary data.</text>
</comment>